<dbReference type="Proteomes" id="UP001154282">
    <property type="component" value="Unassembled WGS sequence"/>
</dbReference>
<evidence type="ECO:0000313" key="2">
    <source>
        <dbReference type="Proteomes" id="UP001154282"/>
    </source>
</evidence>
<dbReference type="AlphaFoldDB" id="A0AAV0QNP4"/>
<evidence type="ECO:0000313" key="1">
    <source>
        <dbReference type="EMBL" id="CAI0547124.1"/>
    </source>
</evidence>
<protein>
    <submittedName>
        <fullName evidence="1">Uncharacterized protein</fullName>
    </submittedName>
</protein>
<gene>
    <name evidence="1" type="ORF">LITE_LOCUS44236</name>
</gene>
<dbReference type="PANTHER" id="PTHR47602">
    <property type="entry name" value="F-BOX PROTEIN SKIP22"/>
    <property type="match status" value="1"/>
</dbReference>
<proteinExistence type="predicted"/>
<reference evidence="1" key="1">
    <citation type="submission" date="2022-08" db="EMBL/GenBank/DDBJ databases">
        <authorList>
            <person name="Gutierrez-Valencia J."/>
        </authorList>
    </citation>
    <scope>NUCLEOTIDE SEQUENCE</scope>
</reference>
<dbReference type="PANTHER" id="PTHR47602:SF2">
    <property type="entry name" value="F-BOX PROTEIN SKIP22"/>
    <property type="match status" value="1"/>
</dbReference>
<dbReference type="EMBL" id="CAMGYJ010000010">
    <property type="protein sequence ID" value="CAI0547124.1"/>
    <property type="molecule type" value="Genomic_DNA"/>
</dbReference>
<organism evidence="1 2">
    <name type="scientific">Linum tenue</name>
    <dbReference type="NCBI Taxonomy" id="586396"/>
    <lineage>
        <taxon>Eukaryota</taxon>
        <taxon>Viridiplantae</taxon>
        <taxon>Streptophyta</taxon>
        <taxon>Embryophyta</taxon>
        <taxon>Tracheophyta</taxon>
        <taxon>Spermatophyta</taxon>
        <taxon>Magnoliopsida</taxon>
        <taxon>eudicotyledons</taxon>
        <taxon>Gunneridae</taxon>
        <taxon>Pentapetalae</taxon>
        <taxon>rosids</taxon>
        <taxon>fabids</taxon>
        <taxon>Malpighiales</taxon>
        <taxon>Linaceae</taxon>
        <taxon>Linum</taxon>
    </lineage>
</organism>
<name>A0AAV0QNP4_9ROSI</name>
<keyword evidence="2" id="KW-1185">Reference proteome</keyword>
<sequence length="110" mass="12249">MALLPATAIARMECVCANLRSLSSSGDDQLWGTKFADVFGEVQGLEPGSSLSMAVATTWKQRFVRTVMKKRKQERARNLAEEQALMRHWDWGQQAQLQVLVRRAGDAAAN</sequence>
<comment type="caution">
    <text evidence="1">The sequence shown here is derived from an EMBL/GenBank/DDBJ whole genome shotgun (WGS) entry which is preliminary data.</text>
</comment>
<accession>A0AAV0QNP4</accession>